<gene>
    <name evidence="5" type="primary">rimI</name>
    <name evidence="7" type="ORF">A11A3_09485</name>
</gene>
<dbReference type="EC" id="2.3.1.266" evidence="5"/>
<evidence type="ECO:0000259" key="6">
    <source>
        <dbReference type="PROSITE" id="PS51186"/>
    </source>
</evidence>
<name>L0WB74_9GAMM</name>
<dbReference type="Pfam" id="PF00583">
    <property type="entry name" value="Acetyltransf_1"/>
    <property type="match status" value="1"/>
</dbReference>
<keyword evidence="4 5" id="KW-0012">Acyltransferase</keyword>
<dbReference type="NCBIfam" id="TIGR01575">
    <property type="entry name" value="rimI"/>
    <property type="match status" value="1"/>
</dbReference>
<comment type="catalytic activity">
    <reaction evidence="5">
        <text>N-terminal L-alanyl-[ribosomal protein bS18] + acetyl-CoA = N-terminal N(alpha)-acetyl-L-alanyl-[ribosomal protein bS18] + CoA + H(+)</text>
        <dbReference type="Rhea" id="RHEA:43756"/>
        <dbReference type="Rhea" id="RHEA-COMP:10676"/>
        <dbReference type="Rhea" id="RHEA-COMP:10677"/>
        <dbReference type="ChEBI" id="CHEBI:15378"/>
        <dbReference type="ChEBI" id="CHEBI:57287"/>
        <dbReference type="ChEBI" id="CHEBI:57288"/>
        <dbReference type="ChEBI" id="CHEBI:64718"/>
        <dbReference type="ChEBI" id="CHEBI:83683"/>
        <dbReference type="EC" id="2.3.1.266"/>
    </reaction>
</comment>
<dbReference type="InterPro" id="IPR000182">
    <property type="entry name" value="GNAT_dom"/>
</dbReference>
<comment type="subcellular location">
    <subcellularLocation>
        <location evidence="5">Cytoplasm</location>
    </subcellularLocation>
</comment>
<dbReference type="Gene3D" id="3.40.630.30">
    <property type="match status" value="1"/>
</dbReference>
<comment type="function">
    <text evidence="5">Acetylates the N-terminal alanine of ribosomal protein bS18.</text>
</comment>
<evidence type="ECO:0000256" key="2">
    <source>
        <dbReference type="ARBA" id="ARBA00022490"/>
    </source>
</evidence>
<dbReference type="Proteomes" id="UP000010164">
    <property type="component" value="Unassembled WGS sequence"/>
</dbReference>
<comment type="caution">
    <text evidence="7">The sequence shown here is derived from an EMBL/GenBank/DDBJ whole genome shotgun (WGS) entry which is preliminary data.</text>
</comment>
<evidence type="ECO:0000256" key="1">
    <source>
        <dbReference type="ARBA" id="ARBA00005395"/>
    </source>
</evidence>
<dbReference type="PANTHER" id="PTHR43420:SF44">
    <property type="entry name" value="ACETYLTRANSFERASE YPEA"/>
    <property type="match status" value="1"/>
</dbReference>
<evidence type="ECO:0000256" key="5">
    <source>
        <dbReference type="HAMAP-Rule" id="MF_02210"/>
    </source>
</evidence>
<dbReference type="GO" id="GO:0008999">
    <property type="term" value="F:protein-N-terminal-alanine acetyltransferase activity"/>
    <property type="evidence" value="ECO:0007669"/>
    <property type="project" value="UniProtKB-UniRule"/>
</dbReference>
<dbReference type="PROSITE" id="PS51186">
    <property type="entry name" value="GNAT"/>
    <property type="match status" value="1"/>
</dbReference>
<dbReference type="AlphaFoldDB" id="L0WB74"/>
<evidence type="ECO:0000256" key="4">
    <source>
        <dbReference type="ARBA" id="ARBA00023315"/>
    </source>
</evidence>
<feature type="active site" description="Proton acceptor" evidence="5">
    <location>
        <position position="115"/>
    </location>
</feature>
<evidence type="ECO:0000256" key="3">
    <source>
        <dbReference type="ARBA" id="ARBA00022679"/>
    </source>
</evidence>
<reference evidence="7 8" key="1">
    <citation type="journal article" date="2012" name="J. Bacteriol.">
        <title>Genome Sequence of the Alkane-Degrading Bacterium Alcanivorax hongdengensis Type Strain A-11-3.</title>
        <authorList>
            <person name="Lai Q."/>
            <person name="Shao Z."/>
        </authorList>
    </citation>
    <scope>NUCLEOTIDE SEQUENCE [LARGE SCALE GENOMIC DNA]</scope>
    <source>
        <strain evidence="7 8">A-11-3</strain>
    </source>
</reference>
<comment type="caution">
    <text evidence="5">Lacks conserved residue(s) required for the propagation of feature annotation.</text>
</comment>
<sequence>MLASDMEAAVPGLQCREMEPEDLEAVTAIEQAAQVTPWGMAHFRDCLQTDYYRCEVAVQGEQPLAFLILSQILDEMHVLNIAVAPAFQRRGVARHLLMAALERARREAMSVIYLEVRESNHGARQLYHSLGFEVTGLRKNYYRRADEGRENAVLMQCVLAPHP</sequence>
<dbReference type="InterPro" id="IPR016181">
    <property type="entry name" value="Acyl_CoA_acyltransferase"/>
</dbReference>
<feature type="binding site" evidence="5">
    <location>
        <begin position="81"/>
        <end position="83"/>
    </location>
    <ligand>
        <name>acetyl-CoA</name>
        <dbReference type="ChEBI" id="CHEBI:57288"/>
    </ligand>
</feature>
<protein>
    <recommendedName>
        <fullName evidence="5">[Ribosomal protein bS18]-alanine N-acetyltransferase</fullName>
        <ecNumber evidence="5">2.3.1.266</ecNumber>
    </recommendedName>
</protein>
<feature type="active site" description="Proton donor" evidence="5">
    <location>
        <position position="127"/>
    </location>
</feature>
<keyword evidence="2 5" id="KW-0963">Cytoplasm</keyword>
<dbReference type="eggNOG" id="COG0456">
    <property type="taxonomic scope" value="Bacteria"/>
</dbReference>
<dbReference type="EMBL" id="AMRJ01000013">
    <property type="protein sequence ID" value="EKF74221.1"/>
    <property type="molecule type" value="Genomic_DNA"/>
</dbReference>
<keyword evidence="3 5" id="KW-0808">Transferase</keyword>
<proteinExistence type="inferred from homology"/>
<keyword evidence="8" id="KW-1185">Reference proteome</keyword>
<feature type="domain" description="N-acetyltransferase" evidence="6">
    <location>
        <begin position="13"/>
        <end position="160"/>
    </location>
</feature>
<dbReference type="SUPFAM" id="SSF55729">
    <property type="entry name" value="Acyl-CoA N-acyltransferases (Nat)"/>
    <property type="match status" value="1"/>
</dbReference>
<accession>L0WB74</accession>
<dbReference type="GO" id="GO:0005737">
    <property type="term" value="C:cytoplasm"/>
    <property type="evidence" value="ECO:0007669"/>
    <property type="project" value="UniProtKB-SubCell"/>
</dbReference>
<dbReference type="HAMAP" id="MF_02210">
    <property type="entry name" value="RimI"/>
    <property type="match status" value="1"/>
</dbReference>
<evidence type="ECO:0000313" key="7">
    <source>
        <dbReference type="EMBL" id="EKF74221.1"/>
    </source>
</evidence>
<dbReference type="InterPro" id="IPR006464">
    <property type="entry name" value="AcTrfase_RimI/Ard1"/>
</dbReference>
<comment type="similarity">
    <text evidence="1 5">Belongs to the acetyltransferase family. RimI subfamily.</text>
</comment>
<dbReference type="PANTHER" id="PTHR43420">
    <property type="entry name" value="ACETYLTRANSFERASE"/>
    <property type="match status" value="1"/>
</dbReference>
<dbReference type="InterPro" id="IPR043690">
    <property type="entry name" value="RimI"/>
</dbReference>
<dbReference type="InterPro" id="IPR050680">
    <property type="entry name" value="YpeA/RimI_acetyltransf"/>
</dbReference>
<organism evidence="7 8">
    <name type="scientific">Alcanivorax hongdengensis A-11-3</name>
    <dbReference type="NCBI Taxonomy" id="1177179"/>
    <lineage>
        <taxon>Bacteria</taxon>
        <taxon>Pseudomonadati</taxon>
        <taxon>Pseudomonadota</taxon>
        <taxon>Gammaproteobacteria</taxon>
        <taxon>Oceanospirillales</taxon>
        <taxon>Alcanivoracaceae</taxon>
        <taxon>Alcanivorax</taxon>
    </lineage>
</organism>
<dbReference type="CDD" id="cd04301">
    <property type="entry name" value="NAT_SF"/>
    <property type="match status" value="1"/>
</dbReference>
<dbReference type="RefSeq" id="WP_008929075.1">
    <property type="nucleotide sequence ID" value="NZ_AMRJ01000013.1"/>
</dbReference>
<evidence type="ECO:0000313" key="8">
    <source>
        <dbReference type="Proteomes" id="UP000010164"/>
    </source>
</evidence>
<feature type="binding site" evidence="5">
    <location>
        <position position="120"/>
    </location>
    <ligand>
        <name>acetyl-CoA</name>
        <dbReference type="ChEBI" id="CHEBI:57288"/>
    </ligand>
</feature>
<dbReference type="STRING" id="1177179.A11A3_09485"/>
<dbReference type="PATRIC" id="fig|1177179.3.peg.1890"/>